<evidence type="ECO:0000256" key="1">
    <source>
        <dbReference type="ARBA" id="ARBA00001933"/>
    </source>
</evidence>
<evidence type="ECO:0000256" key="2">
    <source>
        <dbReference type="ARBA" id="ARBA00009533"/>
    </source>
</evidence>
<dbReference type="GO" id="GO:0005737">
    <property type="term" value="C:cytoplasm"/>
    <property type="evidence" value="ECO:0007669"/>
    <property type="project" value="TreeGrafter"/>
</dbReference>
<evidence type="ECO:0000256" key="4">
    <source>
        <dbReference type="ARBA" id="ARBA00022898"/>
    </source>
</evidence>
<name>K1X501_9BACT</name>
<dbReference type="AlphaFoldDB" id="K1X501"/>
<proteinExistence type="inferred from homology"/>
<dbReference type="PANTHER" id="PTHR45677:SF8">
    <property type="entry name" value="CYSTEINE SULFINIC ACID DECARBOXYLASE"/>
    <property type="match status" value="1"/>
</dbReference>
<dbReference type="GO" id="GO:0019752">
    <property type="term" value="P:carboxylic acid metabolic process"/>
    <property type="evidence" value="ECO:0007669"/>
    <property type="project" value="InterPro"/>
</dbReference>
<dbReference type="InterPro" id="IPR021115">
    <property type="entry name" value="Pyridoxal-P_BS"/>
</dbReference>
<keyword evidence="3" id="KW-0210">Decarboxylase</keyword>
<dbReference type="EMBL" id="AMFJ01036109">
    <property type="protein sequence ID" value="EKD25220.1"/>
    <property type="molecule type" value="Genomic_DNA"/>
</dbReference>
<keyword evidence="4 6" id="KW-0663">Pyridoxal phosphate</keyword>
<dbReference type="Gene3D" id="3.40.640.10">
    <property type="entry name" value="Type I PLP-dependent aspartate aminotransferase-like (Major domain)"/>
    <property type="match status" value="1"/>
</dbReference>
<accession>K1X501</accession>
<organism evidence="8">
    <name type="scientific">uncultured bacterium</name>
    <name type="common">gcode 4</name>
    <dbReference type="NCBI Taxonomy" id="1234023"/>
    <lineage>
        <taxon>Bacteria</taxon>
        <taxon>environmental samples</taxon>
    </lineage>
</organism>
<dbReference type="SUPFAM" id="SSF53383">
    <property type="entry name" value="PLP-dependent transferases"/>
    <property type="match status" value="1"/>
</dbReference>
<dbReference type="GO" id="GO:0016831">
    <property type="term" value="F:carboxy-lyase activity"/>
    <property type="evidence" value="ECO:0007669"/>
    <property type="project" value="UniProtKB-KW"/>
</dbReference>
<dbReference type="PROSITE" id="PS00392">
    <property type="entry name" value="DDC_GAD_HDC_YDC"/>
    <property type="match status" value="1"/>
</dbReference>
<dbReference type="GO" id="GO:0030170">
    <property type="term" value="F:pyridoxal phosphate binding"/>
    <property type="evidence" value="ECO:0007669"/>
    <property type="project" value="InterPro"/>
</dbReference>
<dbReference type="Gene3D" id="3.90.1150.170">
    <property type="match status" value="1"/>
</dbReference>
<evidence type="ECO:0000256" key="5">
    <source>
        <dbReference type="ARBA" id="ARBA00023239"/>
    </source>
</evidence>
<reference evidence="8" key="1">
    <citation type="journal article" date="2012" name="Science">
        <title>Fermentation, hydrogen, and sulfur metabolism in multiple uncultivated bacterial phyla.</title>
        <authorList>
            <person name="Wrighton K.C."/>
            <person name="Thomas B.C."/>
            <person name="Sharon I."/>
            <person name="Miller C.S."/>
            <person name="Castelle C.J."/>
            <person name="VerBerkmoes N.C."/>
            <person name="Wilkins M.J."/>
            <person name="Hettich R.L."/>
            <person name="Lipton M.S."/>
            <person name="Williams K.H."/>
            <person name="Long P.E."/>
            <person name="Banfield J.F."/>
        </authorList>
    </citation>
    <scope>NUCLEOTIDE SEQUENCE [LARGE SCALE GENOMIC DNA]</scope>
</reference>
<gene>
    <name evidence="8" type="ORF">ACD_80C00102G0012</name>
</gene>
<evidence type="ECO:0000256" key="7">
    <source>
        <dbReference type="RuleBase" id="RU000382"/>
    </source>
</evidence>
<evidence type="ECO:0000256" key="6">
    <source>
        <dbReference type="PIRSR" id="PIRSR602129-50"/>
    </source>
</evidence>
<evidence type="ECO:0000256" key="3">
    <source>
        <dbReference type="ARBA" id="ARBA00022793"/>
    </source>
</evidence>
<comment type="cofactor">
    <cofactor evidence="1 6 7">
        <name>pyridoxal 5'-phosphate</name>
        <dbReference type="ChEBI" id="CHEBI:597326"/>
    </cofactor>
</comment>
<sequence length="452" mass="51304">MKNNDKILDKTVAIIKKYYEHSEKNPVLRYASPETLKKNINLNIAQKGMNIDALFQEIEKIALNSPKTNSKGFFNLLVGGEIFPAVMAEMLTAVLNTTMHTYKSAGIHILIEQEVIRFLLKKVGYRKGDGIFWPGWSLTNMVAIVLARNEKYSSIKISGIRGKKLVGYTSDQAHYSTEKFISVTGLGKEAIRILPTDEKGKMNIRILEETILSDLKHGYIPFFVNATAWTTVLGAFDPIEKIVKIAKKYKLRLHVDAALWWGALLSKKHKQLLKGVELSDSVSRSLHKMMNVPLLAAVLLVKDPDILYKNFNENADYLFQMDDKALNPGNKSIQCGRRNDAFKVWTALKYLGETGYEKRINNEFANAKYAVAVIKKDKDFSLVLQPECINVCFQVKGKPASKICEALDKQGLIKVSYGKWRWEEFIRLMTVNADMTKADIDNFFKHVKTVKI</sequence>
<dbReference type="InterPro" id="IPR015421">
    <property type="entry name" value="PyrdxlP-dep_Trfase_major"/>
</dbReference>
<dbReference type="Pfam" id="PF00282">
    <property type="entry name" value="Pyridoxal_deC"/>
    <property type="match status" value="1"/>
</dbReference>
<evidence type="ECO:0000313" key="8">
    <source>
        <dbReference type="EMBL" id="EKD25220.1"/>
    </source>
</evidence>
<feature type="modified residue" description="N6-(pyridoxal phosphate)lysine" evidence="6">
    <location>
        <position position="288"/>
    </location>
</feature>
<keyword evidence="5 7" id="KW-0456">Lyase</keyword>
<comment type="similarity">
    <text evidence="2 7">Belongs to the group II decarboxylase family.</text>
</comment>
<protein>
    <submittedName>
        <fullName evidence="8">Pyridoxal-dependent decarboxylase</fullName>
    </submittedName>
</protein>
<dbReference type="PANTHER" id="PTHR45677">
    <property type="entry name" value="GLUTAMATE DECARBOXYLASE-RELATED"/>
    <property type="match status" value="1"/>
</dbReference>
<comment type="caution">
    <text evidence="8">The sequence shown here is derived from an EMBL/GenBank/DDBJ whole genome shotgun (WGS) entry which is preliminary data.</text>
</comment>
<dbReference type="InterPro" id="IPR015424">
    <property type="entry name" value="PyrdxlP-dep_Trfase"/>
</dbReference>
<dbReference type="InterPro" id="IPR002129">
    <property type="entry name" value="PyrdxlP-dep_de-COase"/>
</dbReference>